<organism evidence="1 2">
    <name type="scientific">Brevundimonas vitisensis</name>
    <dbReference type="NCBI Taxonomy" id="2800818"/>
    <lineage>
        <taxon>Bacteria</taxon>
        <taxon>Pseudomonadati</taxon>
        <taxon>Pseudomonadota</taxon>
        <taxon>Alphaproteobacteria</taxon>
        <taxon>Caulobacterales</taxon>
        <taxon>Caulobacteraceae</taxon>
        <taxon>Brevundimonas</taxon>
    </lineage>
</organism>
<gene>
    <name evidence="1" type="ORF">JIP62_07080</name>
</gene>
<reference evidence="1 2" key="1">
    <citation type="submission" date="2021-01" db="EMBL/GenBank/DDBJ databases">
        <title>Brevundimonas vitis sp. nov., an bacterium isolated from grape (Vitis vinifera).</title>
        <authorList>
            <person name="Jiang L."/>
            <person name="Lee J."/>
        </authorList>
    </citation>
    <scope>NUCLEOTIDE SEQUENCE [LARGE SCALE GENOMIC DNA]</scope>
    <source>
        <strain evidence="1 2">GRTSA-9</strain>
    </source>
</reference>
<dbReference type="RefSeq" id="WP_201104288.1">
    <property type="nucleotide sequence ID" value="NZ_CP067977.1"/>
</dbReference>
<protein>
    <recommendedName>
        <fullName evidence="3">SGNH/GDSL hydrolase family protein</fullName>
    </recommendedName>
</protein>
<dbReference type="EMBL" id="CP067977">
    <property type="protein sequence ID" value="QQQ19842.1"/>
    <property type="molecule type" value="Genomic_DNA"/>
</dbReference>
<sequence length="607" mass="63193">MTEVKLALRGLRGESIADIARRVGEINGQPVAPDATDDEVINLAGIGLGANVQPILDAVTEEADRATLKADLAAAWAEGTTPGGPGTDSAKGWALSLGGLSFLGGFFKRVSSDYLFGQAARIRIGNRLYATIDAVRGVYPRKLTLPASARVDDDLSQSIVSRLIDGLVGPLLKPLKPEQAALYRWRVGNRLLGIWTLAGGFTPSRATLPRGAKVDDQPGVALGSRLSAADVSVTANHVALVRLDAGGLRQVQTRRRSDGAHFQITSGASAAYEPFLTPDARVLFWSDGEGRYMHAPATGGTAAPVDPINEIVAWGDSLTAQTGSGGSGTGQGSYSKQLKDRLGSVVTAVINQGVSGQTPAEVASRQGGANALLTVASNLIPTSGAVSVTSWSVAPVMQFLPTIVGTLAGVPGTLTALSPWVSFRPTAMTFTRTTPGTAVACPPGTPFIADAGVAARPKAQLYVVGRNDYSQSTLLAAIAGMVGHQSAYCPQWLVGSVLAQPGDLDAAGVNAANAAIAAAYPGNYVDLNSAPTTEEMALIGFVPDSYGIYSNGRTDAADIAANFVPSGMRRFGDNDYVHLNDFGNALFALRFYRKIQAMRWFPSLAAV</sequence>
<name>A0ABX7BQG9_9CAUL</name>
<evidence type="ECO:0000313" key="2">
    <source>
        <dbReference type="Proteomes" id="UP000595448"/>
    </source>
</evidence>
<dbReference type="Gene3D" id="3.40.50.1110">
    <property type="entry name" value="SGNH hydrolase"/>
    <property type="match status" value="1"/>
</dbReference>
<evidence type="ECO:0008006" key="3">
    <source>
        <dbReference type="Google" id="ProtNLM"/>
    </source>
</evidence>
<proteinExistence type="predicted"/>
<dbReference type="Proteomes" id="UP000595448">
    <property type="component" value="Chromosome"/>
</dbReference>
<keyword evidence="2" id="KW-1185">Reference proteome</keyword>
<accession>A0ABX7BQG9</accession>
<dbReference type="InterPro" id="IPR036514">
    <property type="entry name" value="SGNH_hydro_sf"/>
</dbReference>
<dbReference type="SUPFAM" id="SSF52266">
    <property type="entry name" value="SGNH hydrolase"/>
    <property type="match status" value="1"/>
</dbReference>
<evidence type="ECO:0000313" key="1">
    <source>
        <dbReference type="EMBL" id="QQQ19842.1"/>
    </source>
</evidence>